<dbReference type="InterPro" id="IPR031127">
    <property type="entry name" value="E3_UB_ligase_RBR"/>
</dbReference>
<dbReference type="InterPro" id="IPR013083">
    <property type="entry name" value="Znf_RING/FYVE/PHD"/>
</dbReference>
<evidence type="ECO:0000256" key="11">
    <source>
        <dbReference type="ARBA" id="ARBA00022833"/>
    </source>
</evidence>
<dbReference type="OrthoDB" id="611966at2759"/>
<dbReference type="GO" id="GO:0008270">
    <property type="term" value="F:zinc ion binding"/>
    <property type="evidence" value="ECO:0007669"/>
    <property type="project" value="UniProtKB-KW"/>
</dbReference>
<dbReference type="Gene3D" id="3.30.40.10">
    <property type="entry name" value="Zinc/RING finger domain, C3HC4 (zinc finger)"/>
    <property type="match status" value="1"/>
</dbReference>
<dbReference type="PROSITE" id="PS50089">
    <property type="entry name" value="ZF_RING_2"/>
    <property type="match status" value="1"/>
</dbReference>
<keyword evidence="8" id="KW-0677">Repeat</keyword>
<dbReference type="GO" id="GO:0061630">
    <property type="term" value="F:ubiquitin protein ligase activity"/>
    <property type="evidence" value="ECO:0007669"/>
    <property type="project" value="UniProtKB-EC"/>
</dbReference>
<dbReference type="PROSITE" id="PS51873">
    <property type="entry name" value="TRIAD"/>
    <property type="match status" value="1"/>
</dbReference>
<evidence type="ECO:0000313" key="15">
    <source>
        <dbReference type="EMBL" id="KAF8695300.1"/>
    </source>
</evidence>
<dbReference type="Gene3D" id="1.20.120.1750">
    <property type="match status" value="1"/>
</dbReference>
<dbReference type="FunFam" id="1.20.120.1750:FF:000018">
    <property type="entry name" value="RBR-type E3 ubiquitin transferase"/>
    <property type="match status" value="1"/>
</dbReference>
<dbReference type="InterPro" id="IPR044066">
    <property type="entry name" value="TRIAD_supradom"/>
</dbReference>
<gene>
    <name evidence="15" type="ORF">HU200_037523</name>
</gene>
<keyword evidence="9 12" id="KW-0863">Zinc-finger</keyword>
<keyword evidence="16" id="KW-1185">Reference proteome</keyword>
<keyword evidence="10" id="KW-0833">Ubl conjugation pathway</keyword>
<dbReference type="GO" id="GO:0016567">
    <property type="term" value="P:protein ubiquitination"/>
    <property type="evidence" value="ECO:0007669"/>
    <property type="project" value="InterPro"/>
</dbReference>
<dbReference type="CDD" id="cd22584">
    <property type="entry name" value="Rcat_RBR_unk"/>
    <property type="match status" value="1"/>
</dbReference>
<reference evidence="15" key="1">
    <citation type="submission" date="2020-07" db="EMBL/GenBank/DDBJ databases">
        <title>Genome sequence and genetic diversity analysis of an under-domesticated orphan crop, white fonio (Digitaria exilis).</title>
        <authorList>
            <person name="Bennetzen J.L."/>
            <person name="Chen S."/>
            <person name="Ma X."/>
            <person name="Wang X."/>
            <person name="Yssel A.E.J."/>
            <person name="Chaluvadi S.R."/>
            <person name="Johnson M."/>
            <person name="Gangashetty P."/>
            <person name="Hamidou F."/>
            <person name="Sanogo M.D."/>
            <person name="Zwaenepoel A."/>
            <person name="Wallace J."/>
            <person name="Van De Peer Y."/>
            <person name="Van Deynze A."/>
        </authorList>
    </citation>
    <scope>NUCLEOTIDE SEQUENCE</scope>
    <source>
        <tissue evidence="15">Leaves</tissue>
    </source>
</reference>
<evidence type="ECO:0000256" key="3">
    <source>
        <dbReference type="ARBA" id="ARBA00003976"/>
    </source>
</evidence>
<dbReference type="EC" id="2.3.2.31" evidence="5"/>
<dbReference type="Proteomes" id="UP000636709">
    <property type="component" value="Unassembled WGS sequence"/>
</dbReference>
<organism evidence="15 16">
    <name type="scientific">Digitaria exilis</name>
    <dbReference type="NCBI Taxonomy" id="1010633"/>
    <lineage>
        <taxon>Eukaryota</taxon>
        <taxon>Viridiplantae</taxon>
        <taxon>Streptophyta</taxon>
        <taxon>Embryophyta</taxon>
        <taxon>Tracheophyta</taxon>
        <taxon>Spermatophyta</taxon>
        <taxon>Magnoliopsida</taxon>
        <taxon>Liliopsida</taxon>
        <taxon>Poales</taxon>
        <taxon>Poaceae</taxon>
        <taxon>PACMAD clade</taxon>
        <taxon>Panicoideae</taxon>
        <taxon>Panicodae</taxon>
        <taxon>Paniceae</taxon>
        <taxon>Anthephorinae</taxon>
        <taxon>Digitaria</taxon>
    </lineage>
</organism>
<dbReference type="InterPro" id="IPR001841">
    <property type="entry name" value="Znf_RING"/>
</dbReference>
<evidence type="ECO:0000256" key="5">
    <source>
        <dbReference type="ARBA" id="ARBA00012251"/>
    </source>
</evidence>
<keyword evidence="6" id="KW-0808">Transferase</keyword>
<feature type="domain" description="RING-type" evidence="14">
    <location>
        <begin position="85"/>
        <end position="295"/>
    </location>
</feature>
<name>A0A835EL71_9POAL</name>
<dbReference type="Pfam" id="PF13445">
    <property type="entry name" value="zf-RING_UBOX"/>
    <property type="match status" value="1"/>
</dbReference>
<dbReference type="InterPro" id="IPR002867">
    <property type="entry name" value="IBR_dom"/>
</dbReference>
<dbReference type="Pfam" id="PF01485">
    <property type="entry name" value="IBR"/>
    <property type="match status" value="1"/>
</dbReference>
<evidence type="ECO:0000256" key="4">
    <source>
        <dbReference type="ARBA" id="ARBA00005884"/>
    </source>
</evidence>
<evidence type="ECO:0000259" key="13">
    <source>
        <dbReference type="PROSITE" id="PS50089"/>
    </source>
</evidence>
<evidence type="ECO:0000313" key="16">
    <source>
        <dbReference type="Proteomes" id="UP000636709"/>
    </source>
</evidence>
<dbReference type="EMBL" id="JACEFO010001897">
    <property type="protein sequence ID" value="KAF8695300.1"/>
    <property type="molecule type" value="Genomic_DNA"/>
</dbReference>
<protein>
    <recommendedName>
        <fullName evidence="5">RBR-type E3 ubiquitin transferase</fullName>
        <ecNumber evidence="5">2.3.2.31</ecNumber>
    </recommendedName>
</protein>
<proteinExistence type="inferred from homology"/>
<keyword evidence="11" id="KW-0862">Zinc</keyword>
<comment type="caution">
    <text evidence="15">The sequence shown here is derived from an EMBL/GenBank/DDBJ whole genome shotgun (WGS) entry which is preliminary data.</text>
</comment>
<evidence type="ECO:0000256" key="6">
    <source>
        <dbReference type="ARBA" id="ARBA00022679"/>
    </source>
</evidence>
<evidence type="ECO:0000256" key="10">
    <source>
        <dbReference type="ARBA" id="ARBA00022786"/>
    </source>
</evidence>
<keyword evidence="7" id="KW-0479">Metal-binding</keyword>
<evidence type="ECO:0000256" key="9">
    <source>
        <dbReference type="ARBA" id="ARBA00022771"/>
    </source>
</evidence>
<feature type="domain" description="RING-type" evidence="13">
    <location>
        <begin position="89"/>
        <end position="134"/>
    </location>
</feature>
<evidence type="ECO:0000256" key="2">
    <source>
        <dbReference type="ARBA" id="ARBA00001947"/>
    </source>
</evidence>
<comment type="similarity">
    <text evidence="4">Belongs to the RBR family. Ariadne subfamily.</text>
</comment>
<dbReference type="CDD" id="cd22582">
    <property type="entry name" value="BRcat_RBR_unk"/>
    <property type="match status" value="1"/>
</dbReference>
<dbReference type="InterPro" id="IPR017907">
    <property type="entry name" value="Znf_RING_CS"/>
</dbReference>
<dbReference type="SUPFAM" id="SSF57850">
    <property type="entry name" value="RING/U-box"/>
    <property type="match status" value="3"/>
</dbReference>
<evidence type="ECO:0000256" key="12">
    <source>
        <dbReference type="PROSITE-ProRule" id="PRU00175"/>
    </source>
</evidence>
<dbReference type="PANTHER" id="PTHR11685">
    <property type="entry name" value="RBR FAMILY RING FINGER AND IBR DOMAIN-CONTAINING"/>
    <property type="match status" value="1"/>
</dbReference>
<evidence type="ECO:0000259" key="14">
    <source>
        <dbReference type="PROSITE" id="PS51873"/>
    </source>
</evidence>
<evidence type="ECO:0000256" key="7">
    <source>
        <dbReference type="ARBA" id="ARBA00022723"/>
    </source>
</evidence>
<dbReference type="Pfam" id="PF26200">
    <property type="entry name" value="Rcat_RNF216"/>
    <property type="match status" value="1"/>
</dbReference>
<dbReference type="InterPro" id="IPR027370">
    <property type="entry name" value="Znf-RING_euk"/>
</dbReference>
<evidence type="ECO:0000256" key="1">
    <source>
        <dbReference type="ARBA" id="ARBA00001798"/>
    </source>
</evidence>
<dbReference type="SMART" id="SM00184">
    <property type="entry name" value="RING"/>
    <property type="match status" value="2"/>
</dbReference>
<dbReference type="FunFam" id="3.30.40.10:FF:000230">
    <property type="entry name" value="RBR-type E3 ubiquitin transferase"/>
    <property type="match status" value="1"/>
</dbReference>
<dbReference type="SMART" id="SM00647">
    <property type="entry name" value="IBR"/>
    <property type="match status" value="2"/>
</dbReference>
<comment type="cofactor">
    <cofactor evidence="2">
        <name>Zn(2+)</name>
        <dbReference type="ChEBI" id="CHEBI:29105"/>
    </cofactor>
</comment>
<comment type="function">
    <text evidence="3">Might act as an E3 ubiquitin-protein ligase, or as part of E3 complex, which accepts ubiquitin from specific E2 ubiquitin-conjugating enzymes and then transfers it to substrates.</text>
</comment>
<accession>A0A835EL71</accession>
<comment type="catalytic activity">
    <reaction evidence="1">
        <text>[E2 ubiquitin-conjugating enzyme]-S-ubiquitinyl-L-cysteine + [acceptor protein]-L-lysine = [E2 ubiquitin-conjugating enzyme]-L-cysteine + [acceptor protein]-N(6)-ubiquitinyl-L-lysine.</text>
        <dbReference type="EC" id="2.3.2.31"/>
    </reaction>
</comment>
<sequence>MIIDKDDAAAMASGTVFPGDDAALAEELQLQEVLFSAFQEMVIEDASVDSLLDGLFRQEHTQSSKALSICADPGQSSSSIPSPGDEFYCPICMETVSSSCKFTVSSCDHTFCLSCIGQYIDAKISDNDVRVRCPEPNCRDSTVEQEDCQGIIEPELFGKWGLALCELALGKQRLYCPFSDCSVSLFAEDGDEGAIAEAECPHCHRLFCARCMVPWHGGISCEEFQELGEDERSREDVMVRQLACEQKWQRCPQCRMYVDKSEGCMFMKCRCGYCFCFTCASPMSEELHYCKTCKR</sequence>
<dbReference type="AlphaFoldDB" id="A0A835EL71"/>
<dbReference type="PROSITE" id="PS00518">
    <property type="entry name" value="ZF_RING_1"/>
    <property type="match status" value="1"/>
</dbReference>
<evidence type="ECO:0000256" key="8">
    <source>
        <dbReference type="ARBA" id="ARBA00022737"/>
    </source>
</evidence>